<dbReference type="EC" id="3.4.13.21" evidence="10"/>
<organism evidence="12">
    <name type="scientific">Timema californicum</name>
    <name type="common">California timema</name>
    <name type="synonym">Walking stick</name>
    <dbReference type="NCBI Taxonomy" id="61474"/>
    <lineage>
        <taxon>Eukaryota</taxon>
        <taxon>Metazoa</taxon>
        <taxon>Ecdysozoa</taxon>
        <taxon>Arthropoda</taxon>
        <taxon>Hexapoda</taxon>
        <taxon>Insecta</taxon>
        <taxon>Pterygota</taxon>
        <taxon>Neoptera</taxon>
        <taxon>Polyneoptera</taxon>
        <taxon>Phasmatodea</taxon>
        <taxon>Timematodea</taxon>
        <taxon>Timematoidea</taxon>
        <taxon>Timematidae</taxon>
        <taxon>Timema</taxon>
    </lineage>
</organism>
<evidence type="ECO:0000256" key="3">
    <source>
        <dbReference type="ARBA" id="ARBA00022490"/>
    </source>
</evidence>
<dbReference type="Gene3D" id="3.40.50.880">
    <property type="match status" value="1"/>
</dbReference>
<dbReference type="GO" id="GO:0016805">
    <property type="term" value="F:dipeptidase activity"/>
    <property type="evidence" value="ECO:0007669"/>
    <property type="project" value="UniProtKB-KW"/>
</dbReference>
<reference evidence="12" key="1">
    <citation type="submission" date="2020-11" db="EMBL/GenBank/DDBJ databases">
        <authorList>
            <person name="Tran Van P."/>
        </authorList>
    </citation>
    <scope>NUCLEOTIDE SEQUENCE</scope>
</reference>
<dbReference type="AlphaFoldDB" id="A0A7R9PBB5"/>
<dbReference type="SUPFAM" id="SSF52317">
    <property type="entry name" value="Class I glutamine amidotransferase-like"/>
    <property type="match status" value="1"/>
</dbReference>
<evidence type="ECO:0000256" key="10">
    <source>
        <dbReference type="ARBA" id="ARBA00066675"/>
    </source>
</evidence>
<dbReference type="SUPFAM" id="SSF57756">
    <property type="entry name" value="Retrovirus zinc finger-like domains"/>
    <property type="match status" value="1"/>
</dbReference>
<dbReference type="PANTHER" id="PTHR20842:SF0">
    <property type="entry name" value="ALPHA-ASPARTYL DIPEPTIDASE"/>
    <property type="match status" value="1"/>
</dbReference>
<comment type="catalytic activity">
    <reaction evidence="8">
        <text>Dipeptidase E catalyzes the hydrolysis of dipeptides Asp-|-Xaa. It does not act on peptides with N-terminal Glu, Asn or Gln, nor does it cleave isoaspartyl peptides.</text>
        <dbReference type="EC" id="3.4.13.21"/>
    </reaction>
</comment>
<name>A0A7R9PBB5_TIMCA</name>
<evidence type="ECO:0000256" key="7">
    <source>
        <dbReference type="ARBA" id="ARBA00022997"/>
    </source>
</evidence>
<dbReference type="GO" id="GO:0008236">
    <property type="term" value="F:serine-type peptidase activity"/>
    <property type="evidence" value="ECO:0007669"/>
    <property type="project" value="UniProtKB-KW"/>
</dbReference>
<evidence type="ECO:0000256" key="6">
    <source>
        <dbReference type="ARBA" id="ARBA00022825"/>
    </source>
</evidence>
<dbReference type="FunFam" id="3.40.50.880:FF:000007">
    <property type="entry name" value="Peptidase E"/>
    <property type="match status" value="1"/>
</dbReference>
<dbReference type="CDD" id="cd03146">
    <property type="entry name" value="GAT1_Peptidase_E"/>
    <property type="match status" value="1"/>
</dbReference>
<comment type="subcellular location">
    <subcellularLocation>
        <location evidence="1">Cytoplasm</location>
    </subcellularLocation>
</comment>
<dbReference type="InterPro" id="IPR029062">
    <property type="entry name" value="Class_I_gatase-like"/>
</dbReference>
<dbReference type="GO" id="GO:0006508">
    <property type="term" value="P:proteolysis"/>
    <property type="evidence" value="ECO:0007669"/>
    <property type="project" value="UniProtKB-KW"/>
</dbReference>
<gene>
    <name evidence="12" type="ORF">TCMB3V08_LOCUS9108</name>
</gene>
<evidence type="ECO:0000256" key="8">
    <source>
        <dbReference type="ARBA" id="ARBA00050239"/>
    </source>
</evidence>
<comment type="function">
    <text evidence="9">Hydrolyzes dipeptides containing N-terminal aspartate residues.</text>
</comment>
<dbReference type="InterPro" id="IPR005320">
    <property type="entry name" value="Peptidase_S51"/>
</dbReference>
<keyword evidence="5" id="KW-0378">Hydrolase</keyword>
<dbReference type="Pfam" id="PF13917">
    <property type="entry name" value="zf-CCHC_3"/>
    <property type="match status" value="1"/>
</dbReference>
<accession>A0A7R9PBB5</accession>
<evidence type="ECO:0000256" key="11">
    <source>
        <dbReference type="ARBA" id="ARBA00075877"/>
    </source>
</evidence>
<evidence type="ECO:0000256" key="9">
    <source>
        <dbReference type="ARBA" id="ARBA00058347"/>
    </source>
</evidence>
<dbReference type="Pfam" id="PF03575">
    <property type="entry name" value="Peptidase_S51"/>
    <property type="match status" value="1"/>
</dbReference>
<dbReference type="InterPro" id="IPR036875">
    <property type="entry name" value="Znf_CCHC_sf"/>
</dbReference>
<evidence type="ECO:0000256" key="2">
    <source>
        <dbReference type="ARBA" id="ARBA00006534"/>
    </source>
</evidence>
<evidence type="ECO:0000256" key="5">
    <source>
        <dbReference type="ARBA" id="ARBA00022801"/>
    </source>
</evidence>
<dbReference type="GO" id="GO:0003676">
    <property type="term" value="F:nucleic acid binding"/>
    <property type="evidence" value="ECO:0007669"/>
    <property type="project" value="InterPro"/>
</dbReference>
<comment type="similarity">
    <text evidence="2">Belongs to the peptidase S51 family.</text>
</comment>
<keyword evidence="6" id="KW-0720">Serine protease</keyword>
<dbReference type="GO" id="GO:0005737">
    <property type="term" value="C:cytoplasm"/>
    <property type="evidence" value="ECO:0007669"/>
    <property type="project" value="UniProtKB-SubCell"/>
</dbReference>
<keyword evidence="7" id="KW-0224">Dipeptidase</keyword>
<keyword evidence="3" id="KW-0963">Cytoplasm</keyword>
<keyword evidence="4" id="KW-0645">Protease</keyword>
<dbReference type="GO" id="GO:0008270">
    <property type="term" value="F:zinc ion binding"/>
    <property type="evidence" value="ECO:0007669"/>
    <property type="project" value="InterPro"/>
</dbReference>
<evidence type="ECO:0000256" key="4">
    <source>
        <dbReference type="ARBA" id="ARBA00022670"/>
    </source>
</evidence>
<dbReference type="EMBL" id="OE184383">
    <property type="protein sequence ID" value="CAD7576540.1"/>
    <property type="molecule type" value="Genomic_DNA"/>
</dbReference>
<evidence type="ECO:0000313" key="12">
    <source>
        <dbReference type="EMBL" id="CAD7576540.1"/>
    </source>
</evidence>
<proteinExistence type="inferred from homology"/>
<sequence length="375" mass="41752">MGGVLILYSSTSPCVSFSANVRKVLFVPYALGNHDDYTDRVTKPFSEWGFSLEGIHKAKDPITAVNEAEAIFIGGGNTFRLLKTLYDNNLIEPIKRRVLKDGAPYIGSSAGTNVATVNICTTNDMPIVYPPSFSALGLIPININPHYLDPDPASTHKGETREERIQQYHELPNTPPVLGLREGCILKVTGDEAVLTGVIGARLFTARFSYHKSEFGRTPIAAGNWSMMEVSCSTQTMKRGEEKYEILVGLYKSFYEERMWSATILIEWPTKRNWGDGEEESTAYPQGVRCQKCLEYGHWTYECKGKRKFLHRSSRTSQLKKRLKMKQEGGQQAANDHIICAAECLVCVVVQAHQCGVAGVGDGGEYFQEGDSQWC</sequence>
<dbReference type="NCBIfam" id="NF003642">
    <property type="entry name" value="PRK05282.1"/>
    <property type="match status" value="1"/>
</dbReference>
<protein>
    <recommendedName>
        <fullName evidence="10">dipeptidase E</fullName>
        <ecNumber evidence="10">3.4.13.21</ecNumber>
    </recommendedName>
    <alternativeName>
        <fullName evidence="11">Asp-specific dipeptidase</fullName>
    </alternativeName>
</protein>
<dbReference type="PANTHER" id="PTHR20842">
    <property type="entry name" value="PROTEASE S51 ALPHA-ASPARTYL DIPEPTIDASE"/>
    <property type="match status" value="1"/>
</dbReference>
<evidence type="ECO:0000256" key="1">
    <source>
        <dbReference type="ARBA" id="ARBA00004496"/>
    </source>
</evidence>